<name>A0A0N8VZQ3_9CORY</name>
<dbReference type="AlphaFoldDB" id="A0A0N8VZQ3"/>
<reference evidence="3 4" key="1">
    <citation type="submission" date="2015-10" db="EMBL/GenBank/DDBJ databases">
        <title>Corynebacteirum lowii and Corynebacterium oculi species nova, derived from human clinical disease and and emended description of Corynebacterium mastiditis.</title>
        <authorList>
            <person name="Bernard K."/>
            <person name="Pacheco A.L."/>
            <person name="Mcdougall C."/>
            <person name="Burtx T."/>
            <person name="Weibe D."/>
            <person name="Tyler S."/>
            <person name="Olson A.B."/>
            <person name="Cnockaert M."/>
            <person name="Eguchi H."/>
            <person name="Kuwahara T."/>
            <person name="Nakayama-Imaohji H."/>
            <person name="Boudewijins M."/>
            <person name="Van Hoecke F."/>
            <person name="Bernier A.-M."/>
            <person name="Vandamme P."/>
        </authorList>
    </citation>
    <scope>NUCLEOTIDE SEQUENCE [LARGE SCALE GENOMIC DNA]</scope>
    <source>
        <strain evidence="3 4">NML 130210</strain>
    </source>
</reference>
<organism evidence="3 4">
    <name type="scientific">Corynebacterium oculi</name>
    <dbReference type="NCBI Taxonomy" id="1544416"/>
    <lineage>
        <taxon>Bacteria</taxon>
        <taxon>Bacillati</taxon>
        <taxon>Actinomycetota</taxon>
        <taxon>Actinomycetes</taxon>
        <taxon>Mycobacteriales</taxon>
        <taxon>Corynebacteriaceae</taxon>
        <taxon>Corynebacterium</taxon>
    </lineage>
</organism>
<dbReference type="RefSeq" id="WP_055122453.1">
    <property type="nucleotide sequence ID" value="NZ_LKST01000002.1"/>
</dbReference>
<keyword evidence="4" id="KW-1185">Reference proteome</keyword>
<dbReference type="Proteomes" id="UP000050517">
    <property type="component" value="Unassembled WGS sequence"/>
</dbReference>
<sequence length="401" mass="44482">MIRAVDTLIKTTDARPSMSKLEFEALVTLLVQQYGQVAVVSALIALESGRLEAGARDLPAPVPAEPVNIEQTRSTASWAINQADGDLPAAARRLAGPVGRMVRQAARDTVWESTRKAGTRYVRVPGPRACAFCLMLASRGAVYAKDTVLAVGKKAKRPEGARYHDNCACSAREVLSDADVPQIVKDLEAEWVEVTYTGRGPVADQKKAWQEHVKRQRQAQKQRPRWMPTTAVRLRHPVGEKEELRERSTKDRHAQPSAEELRKKGLVGPTNHFDLTRATNKQELQSMLAEKKVWDWLRDRGATLHQVQAEDSIPTGNVGRPTPDFLVDGIPTDVKVAGSPRAIARQIREGKRQAKNLIVDISQTTMSQGQATEAFSAAIRREERYLHQVAIIGNGFVLYWP</sequence>
<evidence type="ECO:0000313" key="3">
    <source>
        <dbReference type="EMBL" id="KQB84538.1"/>
    </source>
</evidence>
<feature type="region of interest" description="Disordered" evidence="1">
    <location>
        <begin position="237"/>
        <end position="265"/>
    </location>
</feature>
<evidence type="ECO:0000259" key="2">
    <source>
        <dbReference type="Pfam" id="PF18451"/>
    </source>
</evidence>
<dbReference type="Pfam" id="PF18451">
    <property type="entry name" value="CdiA_C"/>
    <property type="match status" value="1"/>
</dbReference>
<dbReference type="STRING" id="1544416.Cocul_01341"/>
<feature type="domain" description="tRNA nuclease CdiA C-terminal" evidence="2">
    <location>
        <begin position="322"/>
        <end position="394"/>
    </location>
</feature>
<proteinExistence type="predicted"/>
<dbReference type="OrthoDB" id="3194844at2"/>
<dbReference type="EMBL" id="LKST01000002">
    <property type="protein sequence ID" value="KQB84538.1"/>
    <property type="molecule type" value="Genomic_DNA"/>
</dbReference>
<gene>
    <name evidence="3" type="ORF">Cocul_01341</name>
</gene>
<evidence type="ECO:0000256" key="1">
    <source>
        <dbReference type="SAM" id="MobiDB-lite"/>
    </source>
</evidence>
<dbReference type="PATRIC" id="fig|1544416.3.peg.1348"/>
<feature type="compositionally biased region" description="Basic and acidic residues" evidence="1">
    <location>
        <begin position="237"/>
        <end position="263"/>
    </location>
</feature>
<evidence type="ECO:0000313" key="4">
    <source>
        <dbReference type="Proteomes" id="UP000050517"/>
    </source>
</evidence>
<dbReference type="Gene3D" id="3.40.1350.120">
    <property type="match status" value="1"/>
</dbReference>
<dbReference type="InterPro" id="IPR040559">
    <property type="entry name" value="CdiA_C"/>
</dbReference>
<comment type="caution">
    <text evidence="3">The sequence shown here is derived from an EMBL/GenBank/DDBJ whole genome shotgun (WGS) entry which is preliminary data.</text>
</comment>
<dbReference type="Pfam" id="PF25310">
    <property type="entry name" value="VG15"/>
    <property type="match status" value="1"/>
</dbReference>
<protein>
    <recommendedName>
        <fullName evidence="2">tRNA nuclease CdiA C-terminal domain-containing protein</fullName>
    </recommendedName>
</protein>
<accession>A0A0N8VZQ3</accession>
<dbReference type="InterPro" id="IPR057369">
    <property type="entry name" value="VG15"/>
</dbReference>